<evidence type="ECO:0000256" key="1">
    <source>
        <dbReference type="SAM" id="Phobius"/>
    </source>
</evidence>
<keyword evidence="1" id="KW-0812">Transmembrane</keyword>
<evidence type="ECO:0000313" key="2">
    <source>
        <dbReference type="EMBL" id="KAK0641867.1"/>
    </source>
</evidence>
<dbReference type="Proteomes" id="UP001174936">
    <property type="component" value="Unassembled WGS sequence"/>
</dbReference>
<keyword evidence="1" id="KW-0472">Membrane</keyword>
<feature type="transmembrane region" description="Helical" evidence="1">
    <location>
        <begin position="121"/>
        <end position="142"/>
    </location>
</feature>
<reference evidence="2" key="1">
    <citation type="submission" date="2023-06" db="EMBL/GenBank/DDBJ databases">
        <title>Genome-scale phylogeny and comparative genomics of the fungal order Sordariales.</title>
        <authorList>
            <consortium name="Lawrence Berkeley National Laboratory"/>
            <person name="Hensen N."/>
            <person name="Bonometti L."/>
            <person name="Westerberg I."/>
            <person name="Brannstrom I.O."/>
            <person name="Guillou S."/>
            <person name="Cros-Aarteil S."/>
            <person name="Calhoun S."/>
            <person name="Haridas S."/>
            <person name="Kuo A."/>
            <person name="Mondo S."/>
            <person name="Pangilinan J."/>
            <person name="Riley R."/>
            <person name="Labutti K."/>
            <person name="Andreopoulos B."/>
            <person name="Lipzen A."/>
            <person name="Chen C."/>
            <person name="Yanf M."/>
            <person name="Daum C."/>
            <person name="Ng V."/>
            <person name="Clum A."/>
            <person name="Steindorff A."/>
            <person name="Ohm R."/>
            <person name="Martin F."/>
            <person name="Silar P."/>
            <person name="Natvig D."/>
            <person name="Lalanne C."/>
            <person name="Gautier V."/>
            <person name="Ament-Velasquez S.L."/>
            <person name="Kruys A."/>
            <person name="Hutchinson M.I."/>
            <person name="Powell A.J."/>
            <person name="Barry K."/>
            <person name="Miller A.N."/>
            <person name="Grigoriev I.V."/>
            <person name="Debuchy R."/>
            <person name="Gladieux P."/>
            <person name="Thoren M.H."/>
            <person name="Johannesson H."/>
        </authorList>
    </citation>
    <scope>NUCLEOTIDE SEQUENCE</scope>
    <source>
        <strain evidence="2">SMH2532-1</strain>
    </source>
</reference>
<accession>A0AA39XX30</accession>
<name>A0AA39XX30_9PEZI</name>
<keyword evidence="1" id="KW-1133">Transmembrane helix</keyword>
<evidence type="ECO:0000313" key="3">
    <source>
        <dbReference type="Proteomes" id="UP001174936"/>
    </source>
</evidence>
<feature type="transmembrane region" description="Helical" evidence="1">
    <location>
        <begin position="7"/>
        <end position="31"/>
    </location>
</feature>
<dbReference type="AlphaFoldDB" id="A0AA39XX30"/>
<keyword evidence="3" id="KW-1185">Reference proteome</keyword>
<proteinExistence type="predicted"/>
<organism evidence="2 3">
    <name type="scientific">Cercophora newfieldiana</name>
    <dbReference type="NCBI Taxonomy" id="92897"/>
    <lineage>
        <taxon>Eukaryota</taxon>
        <taxon>Fungi</taxon>
        <taxon>Dikarya</taxon>
        <taxon>Ascomycota</taxon>
        <taxon>Pezizomycotina</taxon>
        <taxon>Sordariomycetes</taxon>
        <taxon>Sordariomycetidae</taxon>
        <taxon>Sordariales</taxon>
        <taxon>Lasiosphaeriaceae</taxon>
        <taxon>Cercophora</taxon>
    </lineage>
</organism>
<feature type="transmembrane region" description="Helical" evidence="1">
    <location>
        <begin position="51"/>
        <end position="73"/>
    </location>
</feature>
<gene>
    <name evidence="2" type="ORF">B0T16DRAFT_394073</name>
</gene>
<protein>
    <submittedName>
        <fullName evidence="2">Uncharacterized protein</fullName>
    </submittedName>
</protein>
<sequence length="521" mass="55745">MVDRSKYINILFSLALLAVALVCYVLLALLFLDTAVLRLRSLVVVSDPSYITPLVVVGFLAAVLGSATVAFTTRCAEHSLWLRLDPGNAKKPLTIGESRHLAQWSVSPLERVKYLIRGQSIPLKISGILLLATTAAVSPVLLSGISQDDLVDTSSVSQAPTVDVWTPWITSGNQVNRGGSANDIPIFAAALASNDNLSVPAAPVCLDITDDLTTNDCSVSTRSAALFATCTPKTLPNTDNMASTVCSSTPGAQFRNYCSAIVPNLCVNLTCGAPPVFANFLTGPDPSCVSSGSSSSAPSTCNTIPSTWATIFGVWVGGADRSIGDRTKINTVDCTLRYGNVTISQSGRSSPTLDRASFEPSAYLLSEYASRISNVRTFVWRENVFRTPYYFTLRYVGTGFNDIYTSPVAFGLLGDDASHGAEYVARQIERNFDWATLAAFGKGVNASRVTTTRSTTTRVAWGRLRVGSDEVVKGYDPVAIARMGPVEGLAGRFGAEEKGTVNEMFVRGEREGERVRLVVGQ</sequence>
<comment type="caution">
    <text evidence="2">The sequence shown here is derived from an EMBL/GenBank/DDBJ whole genome shotgun (WGS) entry which is preliminary data.</text>
</comment>
<dbReference type="EMBL" id="JAULSV010000006">
    <property type="protein sequence ID" value="KAK0641867.1"/>
    <property type="molecule type" value="Genomic_DNA"/>
</dbReference>